<dbReference type="EMBL" id="LR798294">
    <property type="protein sequence ID" value="CAB5221791.1"/>
    <property type="molecule type" value="Genomic_DNA"/>
</dbReference>
<evidence type="ECO:0000256" key="1">
    <source>
        <dbReference type="SAM" id="Coils"/>
    </source>
</evidence>
<feature type="transmembrane region" description="Helical" evidence="2">
    <location>
        <begin position="41"/>
        <end position="61"/>
    </location>
</feature>
<proteinExistence type="predicted"/>
<feature type="coiled-coil region" evidence="1">
    <location>
        <begin position="63"/>
        <end position="90"/>
    </location>
</feature>
<keyword evidence="2" id="KW-1133">Transmembrane helix</keyword>
<protein>
    <submittedName>
        <fullName evidence="3">Uncharacterized protein</fullName>
    </submittedName>
</protein>
<feature type="transmembrane region" description="Helical" evidence="2">
    <location>
        <begin position="12"/>
        <end position="29"/>
    </location>
</feature>
<name>A0A6J7WUY0_9CAUD</name>
<sequence>MWIFKFLPDWFFHAFGIIGILAILVSMFLKRIPFVENYYLPIRIVGFVTMCFGIFFEGAMYNNAEWVTRVKEMEAKVAAAEVESKKENIKIVEKVVVKQKVVKERGDEIVKYVDREITKYDNTCVIPKEFVKALNDAAKEVK</sequence>
<reference evidence="3" key="1">
    <citation type="submission" date="2020-05" db="EMBL/GenBank/DDBJ databases">
        <authorList>
            <person name="Chiriac C."/>
            <person name="Salcher M."/>
            <person name="Ghai R."/>
            <person name="Kavagutti S V."/>
        </authorList>
    </citation>
    <scope>NUCLEOTIDE SEQUENCE</scope>
</reference>
<keyword evidence="1" id="KW-0175">Coiled coil</keyword>
<keyword evidence="2" id="KW-0472">Membrane</keyword>
<keyword evidence="2" id="KW-0812">Transmembrane</keyword>
<organism evidence="3">
    <name type="scientific">uncultured Caudovirales phage</name>
    <dbReference type="NCBI Taxonomy" id="2100421"/>
    <lineage>
        <taxon>Viruses</taxon>
        <taxon>Duplodnaviria</taxon>
        <taxon>Heunggongvirae</taxon>
        <taxon>Uroviricota</taxon>
        <taxon>Caudoviricetes</taxon>
        <taxon>Peduoviridae</taxon>
        <taxon>Maltschvirus</taxon>
        <taxon>Maltschvirus maltsch</taxon>
    </lineage>
</organism>
<gene>
    <name evidence="3" type="ORF">UFOVP242_76</name>
</gene>
<accession>A0A6J7WUY0</accession>
<evidence type="ECO:0000256" key="2">
    <source>
        <dbReference type="SAM" id="Phobius"/>
    </source>
</evidence>
<evidence type="ECO:0000313" key="3">
    <source>
        <dbReference type="EMBL" id="CAB5221791.1"/>
    </source>
</evidence>